<feature type="binding site" evidence="1">
    <location>
        <begin position="13"/>
        <end position="21"/>
    </location>
    <ligand>
        <name>ATP</name>
        <dbReference type="ChEBI" id="CHEBI:30616"/>
    </ligand>
</feature>
<accession>A0A5B8XX54</accession>
<keyword evidence="1" id="KW-0067">ATP-binding</keyword>
<dbReference type="InterPro" id="IPR050566">
    <property type="entry name" value="Deoxyribonucleoside_kinase"/>
</dbReference>
<reference evidence="3 4" key="1">
    <citation type="submission" date="2019-08" db="EMBL/GenBank/DDBJ databases">
        <authorList>
            <person name="Liang Q."/>
        </authorList>
    </citation>
    <scope>NUCLEOTIDE SEQUENCE [LARGE SCALE GENOMIC DNA]</scope>
    <source>
        <strain evidence="3 4">V1718</strain>
    </source>
</reference>
<evidence type="ECO:0000313" key="3">
    <source>
        <dbReference type="EMBL" id="QED28286.1"/>
    </source>
</evidence>
<keyword evidence="4" id="KW-1185">Reference proteome</keyword>
<sequence>MSSVLPRYIVVEGPIGVGKTTVVTRLAEQYKARTVLEIFEENPFLANFYQDQERYAFQTEMFFLLSRYRQQEDFAQEDLFGRIAVSDYLFVKCRLFASLTLNDHELSLYDRMYNILTTQVPKPDVVIHLTAPLDVLLGRIKQRGRSYEQNMDPAYLERLRSLYNQFFQHYEDTPLLEVDTTDIDFSRDDQALTNLMEMAAKCAPGTSGQ</sequence>
<organism evidence="3 4">
    <name type="scientific">Microvenator marinus</name>
    <dbReference type="NCBI Taxonomy" id="2600177"/>
    <lineage>
        <taxon>Bacteria</taxon>
        <taxon>Deltaproteobacteria</taxon>
        <taxon>Bradymonadales</taxon>
        <taxon>Microvenatoraceae</taxon>
        <taxon>Microvenator</taxon>
    </lineage>
</organism>
<evidence type="ECO:0000313" key="4">
    <source>
        <dbReference type="Proteomes" id="UP000321595"/>
    </source>
</evidence>
<dbReference type="InterPro" id="IPR031314">
    <property type="entry name" value="DNK_dom"/>
</dbReference>
<keyword evidence="1" id="KW-0547">Nucleotide-binding</keyword>
<evidence type="ECO:0000259" key="2">
    <source>
        <dbReference type="Pfam" id="PF01712"/>
    </source>
</evidence>
<proteinExistence type="predicted"/>
<dbReference type="CDD" id="cd01673">
    <property type="entry name" value="dNK"/>
    <property type="match status" value="1"/>
</dbReference>
<dbReference type="GO" id="GO:0005737">
    <property type="term" value="C:cytoplasm"/>
    <property type="evidence" value="ECO:0007669"/>
    <property type="project" value="TreeGrafter"/>
</dbReference>
<dbReference type="Gene3D" id="3.40.50.300">
    <property type="entry name" value="P-loop containing nucleotide triphosphate hydrolases"/>
    <property type="match status" value="1"/>
</dbReference>
<keyword evidence="3" id="KW-0418">Kinase</keyword>
<gene>
    <name evidence="3" type="ORF">FRD01_13815</name>
</gene>
<evidence type="ECO:0000256" key="1">
    <source>
        <dbReference type="PIRSR" id="PIRSR000705-3"/>
    </source>
</evidence>
<dbReference type="InterPro" id="IPR027417">
    <property type="entry name" value="P-loop_NTPase"/>
</dbReference>
<feature type="domain" description="Deoxynucleoside kinase" evidence="2">
    <location>
        <begin position="9"/>
        <end position="199"/>
    </location>
</feature>
<dbReference type="Proteomes" id="UP000321595">
    <property type="component" value="Chromosome"/>
</dbReference>
<protein>
    <submittedName>
        <fullName evidence="3">Deoxynucleoside kinase</fullName>
    </submittedName>
</protein>
<dbReference type="EMBL" id="CP042467">
    <property type="protein sequence ID" value="QED28286.1"/>
    <property type="molecule type" value="Genomic_DNA"/>
</dbReference>
<dbReference type="RefSeq" id="WP_146960576.1">
    <property type="nucleotide sequence ID" value="NZ_CP042467.1"/>
</dbReference>
<dbReference type="KEGG" id="bbae:FRD01_13815"/>
<name>A0A5B8XX54_9DELT</name>
<keyword evidence="3" id="KW-0808">Transferase</keyword>
<dbReference type="Pfam" id="PF01712">
    <property type="entry name" value="dNK"/>
    <property type="match status" value="1"/>
</dbReference>
<dbReference type="PANTHER" id="PTHR10513">
    <property type="entry name" value="DEOXYNUCLEOSIDE KINASE"/>
    <property type="match status" value="1"/>
</dbReference>
<dbReference type="AlphaFoldDB" id="A0A5B8XX54"/>
<dbReference type="PIRSF" id="PIRSF000705">
    <property type="entry name" value="DNK"/>
    <property type="match status" value="1"/>
</dbReference>
<dbReference type="PANTHER" id="PTHR10513:SF46">
    <property type="entry name" value="DEOXYGUANOSINE KINASE"/>
    <property type="match status" value="1"/>
</dbReference>
<dbReference type="SUPFAM" id="SSF52540">
    <property type="entry name" value="P-loop containing nucleoside triphosphate hydrolases"/>
    <property type="match status" value="1"/>
</dbReference>
<dbReference type="InterPro" id="IPR002624">
    <property type="entry name" value="DCK/DGK"/>
</dbReference>
<feature type="binding site" evidence="1">
    <location>
        <begin position="139"/>
        <end position="143"/>
    </location>
    <ligand>
        <name>ATP</name>
        <dbReference type="ChEBI" id="CHEBI:30616"/>
    </ligand>
</feature>
<dbReference type="GO" id="GO:0005524">
    <property type="term" value="F:ATP binding"/>
    <property type="evidence" value="ECO:0007669"/>
    <property type="project" value="UniProtKB-KW"/>
</dbReference>
<dbReference type="GO" id="GO:0019136">
    <property type="term" value="F:deoxynucleoside kinase activity"/>
    <property type="evidence" value="ECO:0007669"/>
    <property type="project" value="InterPro"/>
</dbReference>
<dbReference type="OrthoDB" id="9776634at2"/>